<keyword evidence="7" id="KW-0143">Chaperone</keyword>
<dbReference type="OMA" id="SCKICCA"/>
<dbReference type="AlphaFoldDB" id="G0TSS9"/>
<dbReference type="VEuPathDB" id="TriTrypDB:TvY486_0301940"/>
<keyword evidence="3 8" id="KW-0479">Metal-binding</keyword>
<evidence type="ECO:0000313" key="9">
    <source>
        <dbReference type="EMBL" id="CCC47007.1"/>
    </source>
</evidence>
<dbReference type="InterPro" id="IPR007745">
    <property type="entry name" value="Cyt_c_oxidase_Cu-chaperone"/>
</dbReference>
<gene>
    <name evidence="9" type="ORF">TVY486_0301940</name>
</gene>
<sequence length="76" mass="8497">MSSPENTTATTESTGKTPSCKICCACPAERRVRDECTLLKGVDACKEEVEAFYKCLLREGFAEDEVDKLRRSARNF</sequence>
<evidence type="ECO:0000256" key="2">
    <source>
        <dbReference type="ARBA" id="ARBA00009241"/>
    </source>
</evidence>
<dbReference type="GO" id="GO:0005758">
    <property type="term" value="C:mitochondrial intermembrane space"/>
    <property type="evidence" value="ECO:0007669"/>
    <property type="project" value="UniProtKB-SubCell"/>
</dbReference>
<dbReference type="PANTHER" id="PTHR16719:SF0">
    <property type="entry name" value="CYTOCHROME C OXIDASE COPPER CHAPERONE"/>
    <property type="match status" value="1"/>
</dbReference>
<feature type="binding site" evidence="8">
    <location>
        <position position="24"/>
    </location>
    <ligand>
        <name>Cu cation</name>
        <dbReference type="ChEBI" id="CHEBI:23378"/>
    </ligand>
</feature>
<reference evidence="9" key="1">
    <citation type="journal article" date="2012" name="Proc. Natl. Acad. Sci. U.S.A.">
        <title>Antigenic diversity is generated by distinct evolutionary mechanisms in African trypanosome species.</title>
        <authorList>
            <person name="Jackson A.P."/>
            <person name="Berry A."/>
            <person name="Aslett M."/>
            <person name="Allison H.C."/>
            <person name="Burton P."/>
            <person name="Vavrova-Anderson J."/>
            <person name="Brown R."/>
            <person name="Browne H."/>
            <person name="Corton N."/>
            <person name="Hauser H."/>
            <person name="Gamble J."/>
            <person name="Gilderthorp R."/>
            <person name="Marcello L."/>
            <person name="McQuillan J."/>
            <person name="Otto T.D."/>
            <person name="Quail M.A."/>
            <person name="Sanders M.J."/>
            <person name="van Tonder A."/>
            <person name="Ginger M.L."/>
            <person name="Field M.C."/>
            <person name="Barry J.D."/>
            <person name="Hertz-Fowler C."/>
            <person name="Berriman M."/>
        </authorList>
    </citation>
    <scope>NUCLEOTIDE SEQUENCE</scope>
    <source>
        <strain evidence="9">Y486</strain>
    </source>
</reference>
<evidence type="ECO:0000256" key="1">
    <source>
        <dbReference type="ARBA" id="ARBA00004569"/>
    </source>
</evidence>
<keyword evidence="5" id="KW-0496">Mitochondrion</keyword>
<keyword evidence="4 8" id="KW-0186">Copper</keyword>
<evidence type="ECO:0000256" key="3">
    <source>
        <dbReference type="ARBA" id="ARBA00022723"/>
    </source>
</evidence>
<evidence type="ECO:0000256" key="8">
    <source>
        <dbReference type="PIRSR" id="PIRSR607745-1"/>
    </source>
</evidence>
<evidence type="ECO:0000256" key="7">
    <source>
        <dbReference type="ARBA" id="ARBA00023186"/>
    </source>
</evidence>
<dbReference type="Pfam" id="PF05051">
    <property type="entry name" value="COX17"/>
    <property type="match status" value="1"/>
</dbReference>
<protein>
    <submittedName>
        <fullName evidence="9">Putative cytochrome c oxidase copper chaperon</fullName>
    </submittedName>
</protein>
<proteinExistence type="inferred from homology"/>
<keyword evidence="6" id="KW-1015">Disulfide bond</keyword>
<dbReference type="GO" id="GO:0005507">
    <property type="term" value="F:copper ion binding"/>
    <property type="evidence" value="ECO:0007669"/>
    <property type="project" value="InterPro"/>
</dbReference>
<comment type="similarity">
    <text evidence="2">Belongs to the COX17 family.</text>
</comment>
<dbReference type="EMBL" id="HE573019">
    <property type="protein sequence ID" value="CCC47007.1"/>
    <property type="molecule type" value="Genomic_DNA"/>
</dbReference>
<evidence type="ECO:0000256" key="6">
    <source>
        <dbReference type="ARBA" id="ARBA00023157"/>
    </source>
</evidence>
<dbReference type="GO" id="GO:0016531">
    <property type="term" value="F:copper chaperone activity"/>
    <property type="evidence" value="ECO:0007669"/>
    <property type="project" value="InterPro"/>
</dbReference>
<dbReference type="PANTHER" id="PTHR16719">
    <property type="entry name" value="CYTOCHROME C OXIDASE COPPER CHAPERONE"/>
    <property type="match status" value="1"/>
</dbReference>
<feature type="binding site" evidence="8">
    <location>
        <position position="23"/>
    </location>
    <ligand>
        <name>Cu cation</name>
        <dbReference type="ChEBI" id="CHEBI:23378"/>
    </ligand>
</feature>
<evidence type="ECO:0000256" key="4">
    <source>
        <dbReference type="ARBA" id="ARBA00023008"/>
    </source>
</evidence>
<name>G0TSS9_TRYVY</name>
<comment type="subcellular location">
    <subcellularLocation>
        <location evidence="1">Mitochondrion intermembrane space</location>
    </subcellularLocation>
</comment>
<accession>G0TSS9</accession>
<dbReference type="InterPro" id="IPR009069">
    <property type="entry name" value="Cys_alpha_HP_mot_SF"/>
</dbReference>
<dbReference type="SUPFAM" id="SSF47072">
    <property type="entry name" value="Cysteine alpha-hairpin motif"/>
    <property type="match status" value="1"/>
</dbReference>
<organism evidence="9">
    <name type="scientific">Trypanosoma vivax (strain Y486)</name>
    <dbReference type="NCBI Taxonomy" id="1055687"/>
    <lineage>
        <taxon>Eukaryota</taxon>
        <taxon>Discoba</taxon>
        <taxon>Euglenozoa</taxon>
        <taxon>Kinetoplastea</taxon>
        <taxon>Metakinetoplastina</taxon>
        <taxon>Trypanosomatida</taxon>
        <taxon>Trypanosomatidae</taxon>
        <taxon>Trypanosoma</taxon>
        <taxon>Duttonella</taxon>
    </lineage>
</organism>
<evidence type="ECO:0000256" key="5">
    <source>
        <dbReference type="ARBA" id="ARBA00023128"/>
    </source>
</evidence>
<dbReference type="Gene3D" id="1.10.287.1130">
    <property type="entry name" value="CytochromE C oxidase copper chaperone"/>
    <property type="match status" value="1"/>
</dbReference>